<evidence type="ECO:0008006" key="2">
    <source>
        <dbReference type="Google" id="ProtNLM"/>
    </source>
</evidence>
<proteinExistence type="predicted"/>
<name>A0A3B0W0A2_9ZZZZ</name>
<gene>
    <name evidence="1" type="ORF">MNBD_GAMMA03-1986</name>
</gene>
<dbReference type="AlphaFoldDB" id="A0A3B0W0A2"/>
<protein>
    <recommendedName>
        <fullName evidence="2">Late competence protein ComEA, DNA receptor</fullName>
    </recommendedName>
</protein>
<sequence>MVIKYLTVLTFLFVSFSVSAAPVNVNKASVDEISAALSGIGPAKAEAISKHCKKVKCKKPEDLLGVKGIGEKTLKKISKDLRFKGK</sequence>
<evidence type="ECO:0000313" key="1">
    <source>
        <dbReference type="EMBL" id="VAW49275.1"/>
    </source>
</evidence>
<organism evidence="1">
    <name type="scientific">hydrothermal vent metagenome</name>
    <dbReference type="NCBI Taxonomy" id="652676"/>
    <lineage>
        <taxon>unclassified sequences</taxon>
        <taxon>metagenomes</taxon>
        <taxon>ecological metagenomes</taxon>
    </lineage>
</organism>
<dbReference type="EMBL" id="UOFC01000270">
    <property type="protein sequence ID" value="VAW49275.1"/>
    <property type="molecule type" value="Genomic_DNA"/>
</dbReference>
<dbReference type="Gene3D" id="1.10.150.320">
    <property type="entry name" value="Photosystem II 12 kDa extrinsic protein"/>
    <property type="match status" value="1"/>
</dbReference>
<dbReference type="Pfam" id="PF12836">
    <property type="entry name" value="HHH_3"/>
    <property type="match status" value="1"/>
</dbReference>
<dbReference type="SUPFAM" id="SSF47781">
    <property type="entry name" value="RuvA domain 2-like"/>
    <property type="match status" value="1"/>
</dbReference>
<accession>A0A3B0W0A2</accession>
<dbReference type="InterPro" id="IPR010994">
    <property type="entry name" value="RuvA_2-like"/>
</dbReference>
<reference evidence="1" key="1">
    <citation type="submission" date="2018-06" db="EMBL/GenBank/DDBJ databases">
        <authorList>
            <person name="Zhirakovskaya E."/>
        </authorList>
    </citation>
    <scope>NUCLEOTIDE SEQUENCE</scope>
</reference>